<dbReference type="Pfam" id="PF01381">
    <property type="entry name" value="HTH_3"/>
    <property type="match status" value="1"/>
</dbReference>
<evidence type="ECO:0000259" key="2">
    <source>
        <dbReference type="PROSITE" id="PS50943"/>
    </source>
</evidence>
<dbReference type="PANTHER" id="PTHR46558:SF3">
    <property type="entry name" value="TRANSCRIPTIONAL REGULATOR"/>
    <property type="match status" value="1"/>
</dbReference>
<protein>
    <submittedName>
        <fullName evidence="4">Transcriptional regulator</fullName>
    </submittedName>
</protein>
<dbReference type="Proteomes" id="UP000196293">
    <property type="component" value="Unassembled WGS sequence"/>
</dbReference>
<name>A0A1Y4W1W3_9LACO</name>
<dbReference type="RefSeq" id="WP_087176099.1">
    <property type="nucleotide sequence ID" value="NZ_CALVCW010000055.1"/>
</dbReference>
<dbReference type="Proteomes" id="UP000195859">
    <property type="component" value="Unassembled WGS sequence"/>
</dbReference>
<gene>
    <name evidence="4" type="ORF">B5E44_05500</name>
    <name evidence="3" type="ORF">B5E59_03830</name>
</gene>
<sequence>MVADKDGSQEQLAKKVDVSRRTISAIEKGNYNPSVNLCIKICQALDKTLDDLFWPE</sequence>
<dbReference type="PROSITE" id="PS50943">
    <property type="entry name" value="HTH_CROC1"/>
    <property type="match status" value="1"/>
</dbReference>
<reference evidence="5 6" key="1">
    <citation type="submission" date="2017-04" db="EMBL/GenBank/DDBJ databases">
        <title>Function of individual gut microbiota members based on whole genome sequencing of pure cultures obtained from chicken caecum.</title>
        <authorList>
            <person name="Medvecky M."/>
            <person name="Cejkova D."/>
            <person name="Polansky O."/>
            <person name="Karasova D."/>
            <person name="Kubasova T."/>
            <person name="Cizek A."/>
            <person name="Rychlik I."/>
        </authorList>
    </citation>
    <scope>NUCLEOTIDE SEQUENCE [LARGE SCALE GENOMIC DNA]</scope>
    <source>
        <strain evidence="5">An101</strain>
        <strain evidence="6">An115</strain>
    </source>
</reference>
<dbReference type="PANTHER" id="PTHR46558">
    <property type="entry name" value="TRACRIPTIONAL REGULATORY PROTEIN-RELATED-RELATED"/>
    <property type="match status" value="1"/>
</dbReference>
<evidence type="ECO:0000313" key="6">
    <source>
        <dbReference type="Proteomes" id="UP000196293"/>
    </source>
</evidence>
<dbReference type="AlphaFoldDB" id="A0A1Y4W1W3"/>
<dbReference type="InterPro" id="IPR001387">
    <property type="entry name" value="Cro/C1-type_HTH"/>
</dbReference>
<dbReference type="EMBL" id="NFLS01000006">
    <property type="protein sequence ID" value="OUQ56884.1"/>
    <property type="molecule type" value="Genomic_DNA"/>
</dbReference>
<proteinExistence type="predicted"/>
<keyword evidence="6" id="KW-1185">Reference proteome</keyword>
<evidence type="ECO:0000313" key="5">
    <source>
        <dbReference type="Proteomes" id="UP000195859"/>
    </source>
</evidence>
<dbReference type="InterPro" id="IPR010982">
    <property type="entry name" value="Lambda_DNA-bd_dom_sf"/>
</dbReference>
<feature type="domain" description="HTH cro/C1-type" evidence="2">
    <location>
        <begin position="8"/>
        <end position="52"/>
    </location>
</feature>
<dbReference type="SUPFAM" id="SSF47413">
    <property type="entry name" value="lambda repressor-like DNA-binding domains"/>
    <property type="match status" value="1"/>
</dbReference>
<accession>A0A1Y4W1W3</accession>
<evidence type="ECO:0000313" key="4">
    <source>
        <dbReference type="EMBL" id="OUQ76181.1"/>
    </source>
</evidence>
<dbReference type="EMBL" id="NFLZ01000011">
    <property type="protein sequence ID" value="OUQ76181.1"/>
    <property type="molecule type" value="Genomic_DNA"/>
</dbReference>
<keyword evidence="1" id="KW-0238">DNA-binding</keyword>
<comment type="caution">
    <text evidence="4">The sequence shown here is derived from an EMBL/GenBank/DDBJ whole genome shotgun (WGS) entry which is preliminary data.</text>
</comment>
<dbReference type="GO" id="GO:0003677">
    <property type="term" value="F:DNA binding"/>
    <property type="evidence" value="ECO:0007669"/>
    <property type="project" value="UniProtKB-KW"/>
</dbReference>
<dbReference type="CDD" id="cd00093">
    <property type="entry name" value="HTH_XRE"/>
    <property type="match status" value="1"/>
</dbReference>
<dbReference type="Gene3D" id="1.10.260.40">
    <property type="entry name" value="lambda repressor-like DNA-binding domains"/>
    <property type="match status" value="1"/>
</dbReference>
<dbReference type="SMART" id="SM00530">
    <property type="entry name" value="HTH_XRE"/>
    <property type="match status" value="1"/>
</dbReference>
<organism evidence="4 5">
    <name type="scientific">Lactobacillus gallinarum</name>
    <dbReference type="NCBI Taxonomy" id="52242"/>
    <lineage>
        <taxon>Bacteria</taxon>
        <taxon>Bacillati</taxon>
        <taxon>Bacillota</taxon>
        <taxon>Bacilli</taxon>
        <taxon>Lactobacillales</taxon>
        <taxon>Lactobacillaceae</taxon>
        <taxon>Lactobacillus</taxon>
    </lineage>
</organism>
<reference evidence="4" key="2">
    <citation type="journal article" date="2018" name="BMC Genomics">
        <title>Whole genome sequencing and function prediction of 133 gut anaerobes isolated from chicken caecum in pure cultures.</title>
        <authorList>
            <person name="Medvecky M."/>
            <person name="Cejkova D."/>
            <person name="Polansky O."/>
            <person name="Karasova D."/>
            <person name="Kubasova T."/>
            <person name="Cizek A."/>
            <person name="Rychlik I."/>
        </authorList>
    </citation>
    <scope>NUCLEOTIDE SEQUENCE</scope>
    <source>
        <strain evidence="4">An101</strain>
        <strain evidence="3">An115</strain>
    </source>
</reference>
<evidence type="ECO:0000256" key="1">
    <source>
        <dbReference type="ARBA" id="ARBA00023125"/>
    </source>
</evidence>
<evidence type="ECO:0000313" key="3">
    <source>
        <dbReference type="EMBL" id="OUQ56884.1"/>
    </source>
</evidence>